<dbReference type="Proteomes" id="UP001194468">
    <property type="component" value="Unassembled WGS sequence"/>
</dbReference>
<feature type="transmembrane region" description="Helical" evidence="1">
    <location>
        <begin position="6"/>
        <end position="31"/>
    </location>
</feature>
<keyword evidence="1" id="KW-1133">Transmembrane helix</keyword>
<organism evidence="2 3">
    <name type="scientific">Boletus edulis BED1</name>
    <dbReference type="NCBI Taxonomy" id="1328754"/>
    <lineage>
        <taxon>Eukaryota</taxon>
        <taxon>Fungi</taxon>
        <taxon>Dikarya</taxon>
        <taxon>Basidiomycota</taxon>
        <taxon>Agaricomycotina</taxon>
        <taxon>Agaricomycetes</taxon>
        <taxon>Agaricomycetidae</taxon>
        <taxon>Boletales</taxon>
        <taxon>Boletineae</taxon>
        <taxon>Boletaceae</taxon>
        <taxon>Boletoideae</taxon>
        <taxon>Boletus</taxon>
    </lineage>
</organism>
<sequence>MYMHVFTYLVMSRIFFLISNVSSNLMIIIMCSKSERFMDLSGEMEDASSISSIFLRLEVLLEQLGCTSDILDHDPLAV</sequence>
<keyword evidence="1" id="KW-0472">Membrane</keyword>
<comment type="caution">
    <text evidence="2">The sequence shown here is derived from an EMBL/GenBank/DDBJ whole genome shotgun (WGS) entry which is preliminary data.</text>
</comment>
<evidence type="ECO:0000256" key="1">
    <source>
        <dbReference type="SAM" id="Phobius"/>
    </source>
</evidence>
<dbReference type="AlphaFoldDB" id="A0AAD4BNS5"/>
<gene>
    <name evidence="2" type="ORF">L210DRAFT_3452738</name>
</gene>
<protein>
    <submittedName>
        <fullName evidence="2">Uncharacterized protein</fullName>
    </submittedName>
</protein>
<accession>A0AAD4BNS5</accession>
<proteinExistence type="predicted"/>
<reference evidence="2" key="1">
    <citation type="submission" date="2019-10" db="EMBL/GenBank/DDBJ databases">
        <authorList>
            <consortium name="DOE Joint Genome Institute"/>
            <person name="Kuo A."/>
            <person name="Miyauchi S."/>
            <person name="Kiss E."/>
            <person name="Drula E."/>
            <person name="Kohler A."/>
            <person name="Sanchez-Garcia M."/>
            <person name="Andreopoulos B."/>
            <person name="Barry K.W."/>
            <person name="Bonito G."/>
            <person name="Buee M."/>
            <person name="Carver A."/>
            <person name="Chen C."/>
            <person name="Cichocki N."/>
            <person name="Clum A."/>
            <person name="Culley D."/>
            <person name="Crous P.W."/>
            <person name="Fauchery L."/>
            <person name="Girlanda M."/>
            <person name="Hayes R."/>
            <person name="Keri Z."/>
            <person name="LaButti K."/>
            <person name="Lipzen A."/>
            <person name="Lombard V."/>
            <person name="Magnuson J."/>
            <person name="Maillard F."/>
            <person name="Morin E."/>
            <person name="Murat C."/>
            <person name="Nolan M."/>
            <person name="Ohm R."/>
            <person name="Pangilinan J."/>
            <person name="Pereira M."/>
            <person name="Perotto S."/>
            <person name="Peter M."/>
            <person name="Riley R."/>
            <person name="Sitrit Y."/>
            <person name="Stielow B."/>
            <person name="Szollosi G."/>
            <person name="Zifcakova L."/>
            <person name="Stursova M."/>
            <person name="Spatafora J.W."/>
            <person name="Tedersoo L."/>
            <person name="Vaario L.-M."/>
            <person name="Yamada A."/>
            <person name="Yan M."/>
            <person name="Wang P."/>
            <person name="Xu J."/>
            <person name="Bruns T."/>
            <person name="Baldrian P."/>
            <person name="Vilgalys R."/>
            <person name="Henrissat B."/>
            <person name="Grigoriev I.V."/>
            <person name="Hibbett D."/>
            <person name="Nagy L.G."/>
            <person name="Martin F.M."/>
        </authorList>
    </citation>
    <scope>NUCLEOTIDE SEQUENCE</scope>
    <source>
        <strain evidence="2">BED1</strain>
    </source>
</reference>
<dbReference type="EMBL" id="WHUW01000024">
    <property type="protein sequence ID" value="KAF8435734.1"/>
    <property type="molecule type" value="Genomic_DNA"/>
</dbReference>
<reference evidence="2" key="2">
    <citation type="journal article" date="2020" name="Nat. Commun.">
        <title>Large-scale genome sequencing of mycorrhizal fungi provides insights into the early evolution of symbiotic traits.</title>
        <authorList>
            <person name="Miyauchi S."/>
            <person name="Kiss E."/>
            <person name="Kuo A."/>
            <person name="Drula E."/>
            <person name="Kohler A."/>
            <person name="Sanchez-Garcia M."/>
            <person name="Morin E."/>
            <person name="Andreopoulos B."/>
            <person name="Barry K.W."/>
            <person name="Bonito G."/>
            <person name="Buee M."/>
            <person name="Carver A."/>
            <person name="Chen C."/>
            <person name="Cichocki N."/>
            <person name="Clum A."/>
            <person name="Culley D."/>
            <person name="Crous P.W."/>
            <person name="Fauchery L."/>
            <person name="Girlanda M."/>
            <person name="Hayes R.D."/>
            <person name="Keri Z."/>
            <person name="LaButti K."/>
            <person name="Lipzen A."/>
            <person name="Lombard V."/>
            <person name="Magnuson J."/>
            <person name="Maillard F."/>
            <person name="Murat C."/>
            <person name="Nolan M."/>
            <person name="Ohm R.A."/>
            <person name="Pangilinan J."/>
            <person name="Pereira M.F."/>
            <person name="Perotto S."/>
            <person name="Peter M."/>
            <person name="Pfister S."/>
            <person name="Riley R."/>
            <person name="Sitrit Y."/>
            <person name="Stielow J.B."/>
            <person name="Szollosi G."/>
            <person name="Zifcakova L."/>
            <person name="Stursova M."/>
            <person name="Spatafora J.W."/>
            <person name="Tedersoo L."/>
            <person name="Vaario L.M."/>
            <person name="Yamada A."/>
            <person name="Yan M."/>
            <person name="Wang P."/>
            <person name="Xu J."/>
            <person name="Bruns T."/>
            <person name="Baldrian P."/>
            <person name="Vilgalys R."/>
            <person name="Dunand C."/>
            <person name="Henrissat B."/>
            <person name="Grigoriev I.V."/>
            <person name="Hibbett D."/>
            <person name="Nagy L.G."/>
            <person name="Martin F.M."/>
        </authorList>
    </citation>
    <scope>NUCLEOTIDE SEQUENCE</scope>
    <source>
        <strain evidence="2">BED1</strain>
    </source>
</reference>
<evidence type="ECO:0000313" key="2">
    <source>
        <dbReference type="EMBL" id="KAF8435734.1"/>
    </source>
</evidence>
<name>A0AAD4BNS5_BOLED</name>
<keyword evidence="3" id="KW-1185">Reference proteome</keyword>
<keyword evidence="1" id="KW-0812">Transmembrane</keyword>
<evidence type="ECO:0000313" key="3">
    <source>
        <dbReference type="Proteomes" id="UP001194468"/>
    </source>
</evidence>